<keyword evidence="1" id="KW-0472">Membrane</keyword>
<keyword evidence="3" id="KW-1185">Reference proteome</keyword>
<sequence>HLNGVSSFILCLPELLHRKLCVVKPPLSFLSGFEDPFLLEPCPLSIWVKYLGCIVRWRKVRIFGESILPIQLLVVVVLLTLRPCSICAPLKVLPYKVIIVFGIDCIIMLFCFIYFSEKAVQG</sequence>
<comment type="caution">
    <text evidence="2">The sequence shown here is derived from an EMBL/GenBank/DDBJ whole genome shotgun (WGS) entry which is preliminary data.</text>
</comment>
<name>A0A9P8RGH6_9PEZI</name>
<dbReference type="Proteomes" id="UP000758603">
    <property type="component" value="Unassembled WGS sequence"/>
</dbReference>
<dbReference type="GeneID" id="70137555"/>
<feature type="transmembrane region" description="Helical" evidence="1">
    <location>
        <begin position="62"/>
        <end position="81"/>
    </location>
</feature>
<dbReference type="EMBL" id="JAGPXC010000011">
    <property type="protein sequence ID" value="KAH6645579.1"/>
    <property type="molecule type" value="Genomic_DNA"/>
</dbReference>
<accession>A0A9P8RGH6</accession>
<dbReference type="AlphaFoldDB" id="A0A9P8RGH6"/>
<proteinExistence type="predicted"/>
<reference evidence="2" key="1">
    <citation type="journal article" date="2021" name="Nat. Commun.">
        <title>Genetic determinants of endophytism in the Arabidopsis root mycobiome.</title>
        <authorList>
            <person name="Mesny F."/>
            <person name="Miyauchi S."/>
            <person name="Thiergart T."/>
            <person name="Pickel B."/>
            <person name="Atanasova L."/>
            <person name="Karlsson M."/>
            <person name="Huettel B."/>
            <person name="Barry K.W."/>
            <person name="Haridas S."/>
            <person name="Chen C."/>
            <person name="Bauer D."/>
            <person name="Andreopoulos W."/>
            <person name="Pangilinan J."/>
            <person name="LaButti K."/>
            <person name="Riley R."/>
            <person name="Lipzen A."/>
            <person name="Clum A."/>
            <person name="Drula E."/>
            <person name="Henrissat B."/>
            <person name="Kohler A."/>
            <person name="Grigoriev I.V."/>
            <person name="Martin F.M."/>
            <person name="Hacquard S."/>
        </authorList>
    </citation>
    <scope>NUCLEOTIDE SEQUENCE</scope>
    <source>
        <strain evidence="2">MPI-SDFR-AT-0073</strain>
    </source>
</reference>
<organism evidence="2 3">
    <name type="scientific">Truncatella angustata</name>
    <dbReference type="NCBI Taxonomy" id="152316"/>
    <lineage>
        <taxon>Eukaryota</taxon>
        <taxon>Fungi</taxon>
        <taxon>Dikarya</taxon>
        <taxon>Ascomycota</taxon>
        <taxon>Pezizomycotina</taxon>
        <taxon>Sordariomycetes</taxon>
        <taxon>Xylariomycetidae</taxon>
        <taxon>Amphisphaeriales</taxon>
        <taxon>Sporocadaceae</taxon>
        <taxon>Truncatella</taxon>
    </lineage>
</organism>
<keyword evidence="1" id="KW-1133">Transmembrane helix</keyword>
<evidence type="ECO:0000313" key="3">
    <source>
        <dbReference type="Proteomes" id="UP000758603"/>
    </source>
</evidence>
<keyword evidence="1" id="KW-0812">Transmembrane</keyword>
<gene>
    <name evidence="2" type="ORF">BKA67DRAFT_669863</name>
</gene>
<feature type="non-terminal residue" evidence="2">
    <location>
        <position position="1"/>
    </location>
</feature>
<evidence type="ECO:0000313" key="2">
    <source>
        <dbReference type="EMBL" id="KAH6645579.1"/>
    </source>
</evidence>
<feature type="transmembrane region" description="Helical" evidence="1">
    <location>
        <begin position="93"/>
        <end position="115"/>
    </location>
</feature>
<protein>
    <submittedName>
        <fullName evidence="2">Uncharacterized protein</fullName>
    </submittedName>
</protein>
<dbReference type="OrthoDB" id="10419185at2759"/>
<dbReference type="RefSeq" id="XP_045952093.1">
    <property type="nucleotide sequence ID" value="XM_046108664.1"/>
</dbReference>
<evidence type="ECO:0000256" key="1">
    <source>
        <dbReference type="SAM" id="Phobius"/>
    </source>
</evidence>